<sequence length="181" mass="20778">MAHTTSFLEQRVYIDPHNFIFVDDVHETLLPPVLPLFLKSAQYGTVGVAATYRTDCSLLCLAFATLTRALVVHFSKQPNEQPNQQQQQKKKTWKMEKKEEKKKKREGKKKKKQGQQQKPTIPPRTLLQDHILCDSNIQLYGYRMDRIAVAIFLELSLRINAAVDILSVSSGSRDRRSLQAI</sequence>
<dbReference type="EMBL" id="KV450014">
    <property type="protein sequence ID" value="OAX30728.1"/>
    <property type="molecule type" value="Genomic_DNA"/>
</dbReference>
<evidence type="ECO:0000313" key="2">
    <source>
        <dbReference type="EMBL" id="OAX30728.1"/>
    </source>
</evidence>
<evidence type="ECO:0000256" key="1">
    <source>
        <dbReference type="SAM" id="MobiDB-lite"/>
    </source>
</evidence>
<reference evidence="2 3" key="1">
    <citation type="submission" date="2016-06" db="EMBL/GenBank/DDBJ databases">
        <title>Comparative genomics of the ectomycorrhizal sister species Rhizopogon vinicolor and Rhizopogon vesiculosus (Basidiomycota: Boletales) reveals a divergence of the mating type B locus.</title>
        <authorList>
            <consortium name="DOE Joint Genome Institute"/>
            <person name="Mujic A.B."/>
            <person name="Kuo A."/>
            <person name="Tritt A."/>
            <person name="Lipzen A."/>
            <person name="Chen C."/>
            <person name="Johnson J."/>
            <person name="Sharma A."/>
            <person name="Barry K."/>
            <person name="Grigoriev I.V."/>
            <person name="Spatafora J.W."/>
        </authorList>
    </citation>
    <scope>NUCLEOTIDE SEQUENCE [LARGE SCALE GENOMIC DNA]</scope>
    <source>
        <strain evidence="2 3">AM-OR11-026</strain>
    </source>
</reference>
<organism evidence="2 3">
    <name type="scientific">Rhizopogon vinicolor AM-OR11-026</name>
    <dbReference type="NCBI Taxonomy" id="1314800"/>
    <lineage>
        <taxon>Eukaryota</taxon>
        <taxon>Fungi</taxon>
        <taxon>Dikarya</taxon>
        <taxon>Basidiomycota</taxon>
        <taxon>Agaricomycotina</taxon>
        <taxon>Agaricomycetes</taxon>
        <taxon>Agaricomycetidae</taxon>
        <taxon>Boletales</taxon>
        <taxon>Suillineae</taxon>
        <taxon>Rhizopogonaceae</taxon>
        <taxon>Rhizopogon</taxon>
    </lineage>
</organism>
<feature type="compositionally biased region" description="Low complexity" evidence="1">
    <location>
        <begin position="77"/>
        <end position="87"/>
    </location>
</feature>
<dbReference type="Proteomes" id="UP000092154">
    <property type="component" value="Unassembled WGS sequence"/>
</dbReference>
<feature type="compositionally biased region" description="Basic residues" evidence="1">
    <location>
        <begin position="100"/>
        <end position="113"/>
    </location>
</feature>
<dbReference type="STRING" id="1314800.A0A1B7MDR5"/>
<proteinExistence type="predicted"/>
<dbReference type="OrthoDB" id="6513042at2759"/>
<accession>A0A1B7MDR5</accession>
<keyword evidence="3" id="KW-1185">Reference proteome</keyword>
<feature type="region of interest" description="Disordered" evidence="1">
    <location>
        <begin position="77"/>
        <end position="121"/>
    </location>
</feature>
<evidence type="ECO:0000313" key="3">
    <source>
        <dbReference type="Proteomes" id="UP000092154"/>
    </source>
</evidence>
<dbReference type="AlphaFoldDB" id="A0A1B7MDR5"/>
<feature type="non-terminal residue" evidence="2">
    <location>
        <position position="181"/>
    </location>
</feature>
<dbReference type="InParanoid" id="A0A1B7MDR5"/>
<gene>
    <name evidence="2" type="ORF">K503DRAFT_180512</name>
</gene>
<protein>
    <submittedName>
        <fullName evidence="2">Uncharacterized protein</fullName>
    </submittedName>
</protein>
<name>A0A1B7MDR5_9AGAM</name>